<evidence type="ECO:0000313" key="2">
    <source>
        <dbReference type="Proteomes" id="UP001652740"/>
    </source>
</evidence>
<dbReference type="GeneID" id="113512107"/>
<dbReference type="InterPro" id="IPR013087">
    <property type="entry name" value="Znf_C2H2_type"/>
</dbReference>
<dbReference type="Proteomes" id="UP001652740">
    <property type="component" value="Unplaced"/>
</dbReference>
<dbReference type="PROSITE" id="PS00028">
    <property type="entry name" value="ZINC_FINGER_C2H2_1"/>
    <property type="match status" value="1"/>
</dbReference>
<sequence length="246" mass="28514">MKKDFGIIPSSKTLVRCIFCGVHLPKANRCIEQHTNGAKHKENLMLMRENAIYLLNEDLYCKPCNRIVNDNFSVPGHVETESHSNWKVAIEDLTEGEFIKLEPYLSSERDDVHCEVCNLDIDSNLHIIEKHVNSTKHRNNVVERLKPLNGLFPVENDDEVFCKICNMYIDNTTRAVLEHIDDDEEHVAWLTEIEDLIEGHDVSIEHYLANDFEVNAYCKKCKMDIICDVENIESHVHSEDHLNKFI</sequence>
<dbReference type="RefSeq" id="XP_026751689.1">
    <property type="nucleotide sequence ID" value="XM_026895888.3"/>
</dbReference>
<accession>A0A6J1WL75</accession>
<dbReference type="OrthoDB" id="7229642at2759"/>
<dbReference type="KEGG" id="gmw:113512107"/>
<feature type="domain" description="C2H2-type" evidence="1">
    <location>
        <begin position="61"/>
        <end position="83"/>
    </location>
</feature>
<keyword evidence="2" id="KW-1185">Reference proteome</keyword>
<evidence type="ECO:0000313" key="3">
    <source>
        <dbReference type="RefSeq" id="XP_026751689.1"/>
    </source>
</evidence>
<reference evidence="3" key="1">
    <citation type="submission" date="2025-08" db="UniProtKB">
        <authorList>
            <consortium name="RefSeq"/>
        </authorList>
    </citation>
    <scope>IDENTIFICATION</scope>
    <source>
        <tissue evidence="3">Whole larvae</tissue>
    </source>
</reference>
<proteinExistence type="predicted"/>
<dbReference type="InParanoid" id="A0A6J1WL75"/>
<protein>
    <submittedName>
        <fullName evidence="3">Uncharacterized protein LOC113512107</fullName>
    </submittedName>
</protein>
<dbReference type="AlphaFoldDB" id="A0A6J1WL75"/>
<evidence type="ECO:0000259" key="1">
    <source>
        <dbReference type="PROSITE" id="PS00028"/>
    </source>
</evidence>
<organism evidence="2 3">
    <name type="scientific">Galleria mellonella</name>
    <name type="common">Greater wax moth</name>
    <dbReference type="NCBI Taxonomy" id="7137"/>
    <lineage>
        <taxon>Eukaryota</taxon>
        <taxon>Metazoa</taxon>
        <taxon>Ecdysozoa</taxon>
        <taxon>Arthropoda</taxon>
        <taxon>Hexapoda</taxon>
        <taxon>Insecta</taxon>
        <taxon>Pterygota</taxon>
        <taxon>Neoptera</taxon>
        <taxon>Endopterygota</taxon>
        <taxon>Lepidoptera</taxon>
        <taxon>Glossata</taxon>
        <taxon>Ditrysia</taxon>
        <taxon>Pyraloidea</taxon>
        <taxon>Pyralidae</taxon>
        <taxon>Galleriinae</taxon>
        <taxon>Galleria</taxon>
    </lineage>
</organism>
<name>A0A6J1WL75_GALME</name>
<gene>
    <name evidence="3" type="primary">LOC113512107</name>
</gene>